<comment type="similarity">
    <text evidence="1">Belongs to the pseudomonas-type ThrB family.</text>
</comment>
<dbReference type="InterPro" id="IPR011009">
    <property type="entry name" value="Kinase-like_dom_sf"/>
</dbReference>
<organism evidence="3 4">
    <name type="scientific">Halobacillus andaensis</name>
    <dbReference type="NCBI Taxonomy" id="1176239"/>
    <lineage>
        <taxon>Bacteria</taxon>
        <taxon>Bacillati</taxon>
        <taxon>Bacillota</taxon>
        <taxon>Bacilli</taxon>
        <taxon>Bacillales</taxon>
        <taxon>Bacillaceae</taxon>
        <taxon>Halobacillus</taxon>
    </lineage>
</organism>
<comment type="caution">
    <text evidence="3">The sequence shown here is derived from an EMBL/GenBank/DDBJ whole genome shotgun (WGS) entry which is preliminary data.</text>
</comment>
<dbReference type="GO" id="GO:0009088">
    <property type="term" value="P:threonine biosynthetic process"/>
    <property type="evidence" value="ECO:0007669"/>
    <property type="project" value="TreeGrafter"/>
</dbReference>
<evidence type="ECO:0000313" key="4">
    <source>
        <dbReference type="Proteomes" id="UP000660110"/>
    </source>
</evidence>
<dbReference type="Proteomes" id="UP000660110">
    <property type="component" value="Unassembled WGS sequence"/>
</dbReference>
<dbReference type="SUPFAM" id="SSF56112">
    <property type="entry name" value="Protein kinase-like (PK-like)"/>
    <property type="match status" value="1"/>
</dbReference>
<dbReference type="AlphaFoldDB" id="A0A917EXE6"/>
<dbReference type="PANTHER" id="PTHR21064:SF6">
    <property type="entry name" value="AMINOGLYCOSIDE PHOSPHOTRANSFERASE DOMAIN-CONTAINING PROTEIN"/>
    <property type="match status" value="1"/>
</dbReference>
<dbReference type="GO" id="GO:0004413">
    <property type="term" value="F:homoserine kinase activity"/>
    <property type="evidence" value="ECO:0007669"/>
    <property type="project" value="TreeGrafter"/>
</dbReference>
<evidence type="ECO:0000256" key="1">
    <source>
        <dbReference type="ARBA" id="ARBA00038240"/>
    </source>
</evidence>
<reference evidence="3" key="2">
    <citation type="submission" date="2020-09" db="EMBL/GenBank/DDBJ databases">
        <authorList>
            <person name="Sun Q."/>
            <person name="Zhou Y."/>
        </authorList>
    </citation>
    <scope>NUCLEOTIDE SEQUENCE</scope>
    <source>
        <strain evidence="3">CGMCC 1.12153</strain>
    </source>
</reference>
<dbReference type="Gene3D" id="3.90.1200.10">
    <property type="match status" value="1"/>
</dbReference>
<feature type="domain" description="Aminoglycoside phosphotransferase" evidence="2">
    <location>
        <begin position="30"/>
        <end position="241"/>
    </location>
</feature>
<dbReference type="EMBL" id="BMEL01000002">
    <property type="protein sequence ID" value="GGF19293.1"/>
    <property type="molecule type" value="Genomic_DNA"/>
</dbReference>
<name>A0A917EXE6_HALAA</name>
<dbReference type="Gene3D" id="3.30.200.20">
    <property type="entry name" value="Phosphorylase Kinase, domain 1"/>
    <property type="match status" value="1"/>
</dbReference>
<sequence>MEQWVERLFTKEVVEEAARRYNVEVKETLGSFENYVLEVNKNDESFILRLTHSSHRTQKEVEAELEFLTYLESNRIAVSSPKPSVKGNLVEDIQVEDSAFFACLFIKAPGQPVQVNPSEIRPQLIENWGQMTGSMHALAKSFTPTVRRKRWEEDDLLDFSYLIKEGKHSTILEEGQKLKQTIQALPESRDTFGLIHSDLHFGNFFVKADTIYPFDFDDSCYSYFAHDVAIPVYYTKWANPNASHSEMETLLTYFIKGYRKENTISKQTLEHVTLFLRLRDYTLYSVLHKKWDVTALTQKQKQILDPIRERLIDKRPIVEISPNNIWRHL</sequence>
<dbReference type="InterPro" id="IPR002575">
    <property type="entry name" value="Aminoglycoside_PTrfase"/>
</dbReference>
<dbReference type="InterPro" id="IPR050249">
    <property type="entry name" value="Pseudomonas-type_ThrB"/>
</dbReference>
<reference evidence="3" key="1">
    <citation type="journal article" date="2014" name="Int. J. Syst. Evol. Microbiol.">
        <title>Complete genome sequence of Corynebacterium casei LMG S-19264T (=DSM 44701T), isolated from a smear-ripened cheese.</title>
        <authorList>
            <consortium name="US DOE Joint Genome Institute (JGI-PGF)"/>
            <person name="Walter F."/>
            <person name="Albersmeier A."/>
            <person name="Kalinowski J."/>
            <person name="Ruckert C."/>
        </authorList>
    </citation>
    <scope>NUCLEOTIDE SEQUENCE</scope>
    <source>
        <strain evidence="3">CGMCC 1.12153</strain>
    </source>
</reference>
<gene>
    <name evidence="3" type="ORF">GCM10010954_17530</name>
</gene>
<dbReference type="RefSeq" id="WP_188377115.1">
    <property type="nucleotide sequence ID" value="NZ_BMEL01000002.1"/>
</dbReference>
<keyword evidence="4" id="KW-1185">Reference proteome</keyword>
<protein>
    <recommendedName>
        <fullName evidence="2">Aminoglycoside phosphotransferase domain-containing protein</fullName>
    </recommendedName>
</protein>
<proteinExistence type="inferred from homology"/>
<accession>A0A917EXE6</accession>
<evidence type="ECO:0000259" key="2">
    <source>
        <dbReference type="Pfam" id="PF01636"/>
    </source>
</evidence>
<dbReference type="PANTHER" id="PTHR21064">
    <property type="entry name" value="AMINOGLYCOSIDE PHOSPHOTRANSFERASE DOMAIN-CONTAINING PROTEIN-RELATED"/>
    <property type="match status" value="1"/>
</dbReference>
<dbReference type="Pfam" id="PF01636">
    <property type="entry name" value="APH"/>
    <property type="match status" value="1"/>
</dbReference>
<evidence type="ECO:0000313" key="3">
    <source>
        <dbReference type="EMBL" id="GGF19293.1"/>
    </source>
</evidence>